<protein>
    <submittedName>
        <fullName evidence="1">Uncharacterized protein</fullName>
    </submittedName>
</protein>
<keyword evidence="2" id="KW-1185">Reference proteome</keyword>
<evidence type="ECO:0000313" key="1">
    <source>
        <dbReference type="EMBL" id="EGZ45375.1"/>
    </source>
</evidence>
<gene>
    <name evidence="1" type="ORF">HMPREF9370_1665</name>
</gene>
<dbReference type="AlphaFoldDB" id="G4CRF5"/>
<dbReference type="EMBL" id="AGAZ01000060">
    <property type="protein sequence ID" value="EGZ45375.1"/>
    <property type="molecule type" value="Genomic_DNA"/>
</dbReference>
<organism evidence="1 2">
    <name type="scientific">Neisseria wadsworthii 9715</name>
    <dbReference type="NCBI Taxonomy" id="1030841"/>
    <lineage>
        <taxon>Bacteria</taxon>
        <taxon>Pseudomonadati</taxon>
        <taxon>Pseudomonadota</taxon>
        <taxon>Betaproteobacteria</taxon>
        <taxon>Neisseriales</taxon>
        <taxon>Neisseriaceae</taxon>
        <taxon>Neisseria</taxon>
    </lineage>
</organism>
<reference evidence="1 2" key="1">
    <citation type="submission" date="2011-06" db="EMBL/GenBank/DDBJ databases">
        <authorList>
            <person name="Muzny D."/>
            <person name="Qin X."/>
            <person name="Deng J."/>
            <person name="Jiang H."/>
            <person name="Liu Y."/>
            <person name="Qu J."/>
            <person name="Song X.-Z."/>
            <person name="Zhang L."/>
            <person name="Thornton R."/>
            <person name="Coyle M."/>
            <person name="Francisco L."/>
            <person name="Jackson L."/>
            <person name="Javaid M."/>
            <person name="Korchina V."/>
            <person name="Kovar C."/>
            <person name="Mata R."/>
            <person name="Mathew T."/>
            <person name="Ngo R."/>
            <person name="Nguyen L."/>
            <person name="Nguyen N."/>
            <person name="Okwuonu G."/>
            <person name="Ongeri F."/>
            <person name="Pham C."/>
            <person name="Simmons D."/>
            <person name="Wilczek-Boney K."/>
            <person name="Hale W."/>
            <person name="Jakkamsetti A."/>
            <person name="Pham P."/>
            <person name="Ruth R."/>
            <person name="San Lucas F."/>
            <person name="Warren J."/>
            <person name="Zhang J."/>
            <person name="Zhao Z."/>
            <person name="Zhou C."/>
            <person name="Zhu D."/>
            <person name="Lee S."/>
            <person name="Bess C."/>
            <person name="Blankenburg K."/>
            <person name="Forbes L."/>
            <person name="Fu Q."/>
            <person name="Gubbala S."/>
            <person name="Hirani K."/>
            <person name="Jayaseelan J.C."/>
            <person name="Lara F."/>
            <person name="Munidasa M."/>
            <person name="Palculict T."/>
            <person name="Patil S."/>
            <person name="Pu L.-L."/>
            <person name="Saada N."/>
            <person name="Tang L."/>
            <person name="Weissenberger G."/>
            <person name="Zhu Y."/>
            <person name="Hemphill L."/>
            <person name="Shang Y."/>
            <person name="Youmans B."/>
            <person name="Ayvaz T."/>
            <person name="Ross M."/>
            <person name="Santibanez J."/>
            <person name="Aqrawi P."/>
            <person name="Gross S."/>
            <person name="Joshi V."/>
            <person name="Fowler G."/>
            <person name="Nazareth L."/>
            <person name="Reid J."/>
            <person name="Worley K."/>
            <person name="Petrosino J."/>
            <person name="Highlander S."/>
            <person name="Gibbs R."/>
        </authorList>
    </citation>
    <scope>NUCLEOTIDE SEQUENCE [LARGE SCALE GENOMIC DNA]</scope>
    <source>
        <strain evidence="1 2">9715</strain>
    </source>
</reference>
<accession>G4CRF5</accession>
<proteinExistence type="predicted"/>
<dbReference type="Proteomes" id="UP000005336">
    <property type="component" value="Unassembled WGS sequence"/>
</dbReference>
<dbReference type="HOGENOM" id="CLU_3273337_0_0_4"/>
<dbReference type="PATRIC" id="fig|1030841.3.peg.1655"/>
<evidence type="ECO:0000313" key="2">
    <source>
        <dbReference type="Proteomes" id="UP000005336"/>
    </source>
</evidence>
<sequence>MVIGKLVFVHHFAVAFDFFRQAFASHNACLKTRYGKGLIVP</sequence>
<name>G4CRF5_9NEIS</name>
<comment type="caution">
    <text evidence="1">The sequence shown here is derived from an EMBL/GenBank/DDBJ whole genome shotgun (WGS) entry which is preliminary data.</text>
</comment>